<sequence>MIQQQPRPLLCLAGSLIEIDLPPLVAALEKEEALDVSVRSTGGPVEVWLEIGEHLFGRLYDLHIDEACFSSCANYLVPFARTVIAEKNALVAWHGGPNMATDEALTGSGVSDAITYHSLAARTLKLYDAAGIDSRVLAFTGMPPSPKKLKSVLKGGTPVQSISGYALSPKRLTTCFGFKNLGRMWHPGDDADVFALGRKRSDSLNLLESPLSKGEKNAFCSQ</sequence>
<dbReference type="Proteomes" id="UP000298664">
    <property type="component" value="Plasmid pAlCFBP5477"/>
</dbReference>
<proteinExistence type="predicted"/>
<name>A0AAF0KFY6_9HYPH</name>
<geneLocation type="plasmid" evidence="1 2">
    <name>pAlCFBP5477</name>
</geneLocation>
<accession>A0AAF0KFY6</accession>
<dbReference type="AlphaFoldDB" id="A0AAF0KFY6"/>
<dbReference type="EMBL" id="CP124735">
    <property type="protein sequence ID" value="WHA43990.1"/>
    <property type="molecule type" value="Genomic_DNA"/>
</dbReference>
<keyword evidence="1" id="KW-0614">Plasmid</keyword>
<organism evidence="1 2">
    <name type="scientific">Agrobacterium larrymoorei</name>
    <dbReference type="NCBI Taxonomy" id="160699"/>
    <lineage>
        <taxon>Bacteria</taxon>
        <taxon>Pseudomonadati</taxon>
        <taxon>Pseudomonadota</taxon>
        <taxon>Alphaproteobacteria</taxon>
        <taxon>Hyphomicrobiales</taxon>
        <taxon>Rhizobiaceae</taxon>
        <taxon>Rhizobium/Agrobacterium group</taxon>
        <taxon>Agrobacterium</taxon>
    </lineage>
</organism>
<evidence type="ECO:0000313" key="2">
    <source>
        <dbReference type="Proteomes" id="UP000298664"/>
    </source>
</evidence>
<gene>
    <name evidence="1" type="ORF">CFBP5477_023000</name>
</gene>
<evidence type="ECO:0000313" key="1">
    <source>
        <dbReference type="EMBL" id="WHA43990.1"/>
    </source>
</evidence>
<dbReference type="RefSeq" id="WP_137395776.1">
    <property type="nucleotide sequence ID" value="NZ_CP124735.1"/>
</dbReference>
<reference evidence="1" key="1">
    <citation type="submission" date="2023-05" db="EMBL/GenBank/DDBJ databases">
        <title>Complete genome sequence of Agrobacterium larrymoorei CFBP5477.</title>
        <authorList>
            <person name="Yen H.-C."/>
            <person name="Chou L."/>
            <person name="Lin Y.-C."/>
            <person name="Lai E.-M."/>
            <person name="Kuo C.-H."/>
        </authorList>
    </citation>
    <scope>NUCLEOTIDE SEQUENCE</scope>
    <source>
        <strain evidence="1">CFBP5477</strain>
        <plasmid evidence="1">pAlCFBP5477</plasmid>
    </source>
</reference>
<protein>
    <submittedName>
        <fullName evidence="1">Uncharacterized protein</fullName>
    </submittedName>
</protein>